<dbReference type="Proteomes" id="UP000887565">
    <property type="component" value="Unplaced"/>
</dbReference>
<dbReference type="GO" id="GO:0006457">
    <property type="term" value="P:protein folding"/>
    <property type="evidence" value="ECO:0007669"/>
    <property type="project" value="TreeGrafter"/>
</dbReference>
<feature type="domain" description="Cdc37 N-terminal" evidence="1">
    <location>
        <begin position="42"/>
        <end position="161"/>
    </location>
</feature>
<dbReference type="GO" id="GO:0050821">
    <property type="term" value="P:protein stabilization"/>
    <property type="evidence" value="ECO:0007669"/>
    <property type="project" value="TreeGrafter"/>
</dbReference>
<accession>A0A915JC33</accession>
<dbReference type="GO" id="GO:0051087">
    <property type="term" value="F:protein-folding chaperone binding"/>
    <property type="evidence" value="ECO:0007669"/>
    <property type="project" value="TreeGrafter"/>
</dbReference>
<protein>
    <submittedName>
        <fullName evidence="3">Cdc37 N-terminal domain-containing protein</fullName>
    </submittedName>
</protein>
<evidence type="ECO:0000313" key="3">
    <source>
        <dbReference type="WBParaSite" id="nRc.2.0.1.t24063-RA"/>
    </source>
</evidence>
<evidence type="ECO:0000313" key="2">
    <source>
        <dbReference type="Proteomes" id="UP000887565"/>
    </source>
</evidence>
<evidence type="ECO:0000259" key="1">
    <source>
        <dbReference type="SMART" id="SM01071"/>
    </source>
</evidence>
<dbReference type="GO" id="GO:0019901">
    <property type="term" value="F:protein kinase binding"/>
    <property type="evidence" value="ECO:0007669"/>
    <property type="project" value="InterPro"/>
</dbReference>
<dbReference type="PANTHER" id="PTHR12800:SF4">
    <property type="entry name" value="HSP90 CO-CHAPERONE CDC37"/>
    <property type="match status" value="1"/>
</dbReference>
<dbReference type="WBParaSite" id="nRc.2.0.1.t24063-RA">
    <property type="protein sequence ID" value="nRc.2.0.1.t24063-RA"/>
    <property type="gene ID" value="nRc.2.0.1.g24063"/>
</dbReference>
<dbReference type="Pfam" id="PF03234">
    <property type="entry name" value="CDC37_N"/>
    <property type="match status" value="1"/>
</dbReference>
<proteinExistence type="predicted"/>
<dbReference type="InterPro" id="IPR013855">
    <property type="entry name" value="Cdc37_N_dom"/>
</dbReference>
<dbReference type="AlphaFoldDB" id="A0A915JC33"/>
<dbReference type="InterPro" id="IPR004918">
    <property type="entry name" value="Cdc37"/>
</dbReference>
<dbReference type="PANTHER" id="PTHR12800">
    <property type="entry name" value="CDC37-RELATED"/>
    <property type="match status" value="1"/>
</dbReference>
<sequence length="183" mass="21231">MKKSGMVQFTIQSQIKLFNCNVIYTYIIRQLLPLPQLQKKMPIDYGVWDNIEVSDDEDDTHPHIEKGSLFRWRHQARLERMAETKLELQELYVKKAQATKLMCEIGSVLNDSTDECGEKMIAEKHCQEKAIRECDERISELEKITRSWNVDTIGRDGFSKTYVNKASSSKLTEDDEIKLAADL</sequence>
<name>A0A915JC33_ROMCU</name>
<dbReference type="GO" id="GO:0005737">
    <property type="term" value="C:cytoplasm"/>
    <property type="evidence" value="ECO:0007669"/>
    <property type="project" value="TreeGrafter"/>
</dbReference>
<organism evidence="2 3">
    <name type="scientific">Romanomermis culicivorax</name>
    <name type="common">Nematode worm</name>
    <dbReference type="NCBI Taxonomy" id="13658"/>
    <lineage>
        <taxon>Eukaryota</taxon>
        <taxon>Metazoa</taxon>
        <taxon>Ecdysozoa</taxon>
        <taxon>Nematoda</taxon>
        <taxon>Enoplea</taxon>
        <taxon>Dorylaimia</taxon>
        <taxon>Mermithida</taxon>
        <taxon>Mermithoidea</taxon>
        <taxon>Mermithidae</taxon>
        <taxon>Romanomermis</taxon>
    </lineage>
</organism>
<keyword evidence="2" id="KW-1185">Reference proteome</keyword>
<reference evidence="3" key="1">
    <citation type="submission" date="2022-11" db="UniProtKB">
        <authorList>
            <consortium name="WormBaseParasite"/>
        </authorList>
    </citation>
    <scope>IDENTIFICATION</scope>
</reference>
<dbReference type="GO" id="GO:0051082">
    <property type="term" value="F:unfolded protein binding"/>
    <property type="evidence" value="ECO:0007669"/>
    <property type="project" value="TreeGrafter"/>
</dbReference>
<dbReference type="GO" id="GO:0031072">
    <property type="term" value="F:heat shock protein binding"/>
    <property type="evidence" value="ECO:0007669"/>
    <property type="project" value="TreeGrafter"/>
</dbReference>
<dbReference type="SMART" id="SM01071">
    <property type="entry name" value="CDC37_N"/>
    <property type="match status" value="1"/>
</dbReference>